<feature type="transmembrane region" description="Helical" evidence="17">
    <location>
        <begin position="212"/>
        <end position="234"/>
    </location>
</feature>
<name>A0A5E4NFW7_9HEMI</name>
<evidence type="ECO:0000256" key="12">
    <source>
        <dbReference type="ARBA" id="ARBA00023201"/>
    </source>
</evidence>
<dbReference type="GO" id="GO:0005886">
    <property type="term" value="C:plasma membrane"/>
    <property type="evidence" value="ECO:0007669"/>
    <property type="project" value="TreeGrafter"/>
</dbReference>
<feature type="binding site" evidence="15">
    <location>
        <position position="75"/>
    </location>
    <ligand>
        <name>Na(+)</name>
        <dbReference type="ChEBI" id="CHEBI:29101"/>
        <label>1</label>
    </ligand>
</feature>
<dbReference type="Proteomes" id="UP000325440">
    <property type="component" value="Unassembled WGS sequence"/>
</dbReference>
<keyword evidence="5" id="KW-0769">Symport</keyword>
<evidence type="ECO:0000256" key="15">
    <source>
        <dbReference type="PIRSR" id="PIRSR600175-1"/>
    </source>
</evidence>
<feature type="transmembrane region" description="Helical" evidence="17">
    <location>
        <begin position="333"/>
        <end position="355"/>
    </location>
</feature>
<reference evidence="18 19" key="1">
    <citation type="submission" date="2019-08" db="EMBL/GenBank/DDBJ databases">
        <authorList>
            <person name="Alioto T."/>
            <person name="Alioto T."/>
            <person name="Gomez Garrido J."/>
        </authorList>
    </citation>
    <scope>NUCLEOTIDE SEQUENCE [LARGE SCALE GENOMIC DNA]</scope>
</reference>
<proteinExistence type="inferred from homology"/>
<feature type="transmembrane region" description="Helical" evidence="17">
    <location>
        <begin position="571"/>
        <end position="594"/>
    </location>
</feature>
<keyword evidence="10 17" id="KW-0472">Membrane</keyword>
<gene>
    <name evidence="18" type="ORF">CINCED_3A005453</name>
</gene>
<evidence type="ECO:0000256" key="3">
    <source>
        <dbReference type="ARBA" id="ARBA00022448"/>
    </source>
</evidence>
<comment type="function">
    <text evidence="13">Unusual broad substrate spectrum amino acid:sodium cotransporter that promotes absorption of the D isomers of essential amino acids. Neutral amino acids are the preferred substrates, especially methionine and phenylalanine.</text>
</comment>
<evidence type="ECO:0000256" key="4">
    <source>
        <dbReference type="ARBA" id="ARBA00022692"/>
    </source>
</evidence>
<evidence type="ECO:0000256" key="7">
    <source>
        <dbReference type="ARBA" id="ARBA00022989"/>
    </source>
</evidence>
<feature type="transmembrane region" description="Helical" evidence="17">
    <location>
        <begin position="463"/>
        <end position="483"/>
    </location>
</feature>
<evidence type="ECO:0000256" key="17">
    <source>
        <dbReference type="SAM" id="Phobius"/>
    </source>
</evidence>
<dbReference type="PRINTS" id="PR00176">
    <property type="entry name" value="NANEUSMPORT"/>
</dbReference>
<dbReference type="PANTHER" id="PTHR11616">
    <property type="entry name" value="SODIUM/CHLORIDE DEPENDENT TRANSPORTER"/>
    <property type="match status" value="1"/>
</dbReference>
<dbReference type="OrthoDB" id="6581954at2759"/>
<keyword evidence="8 15" id="KW-0915">Sodium</keyword>
<comment type="similarity">
    <text evidence="2">Belongs to the sodium:neurotransmitter symporter (SNF) (TC 2.A.22) family.</text>
</comment>
<keyword evidence="6" id="KW-0029">Amino-acid transport</keyword>
<evidence type="ECO:0000256" key="5">
    <source>
        <dbReference type="ARBA" id="ARBA00022847"/>
    </source>
</evidence>
<dbReference type="SUPFAM" id="SSF161070">
    <property type="entry name" value="SNF-like"/>
    <property type="match status" value="1"/>
</dbReference>
<keyword evidence="11" id="KW-0325">Glycoprotein</keyword>
<keyword evidence="7 17" id="KW-1133">Transmembrane helix</keyword>
<evidence type="ECO:0000256" key="16">
    <source>
        <dbReference type="SAM" id="MobiDB-lite"/>
    </source>
</evidence>
<feature type="transmembrane region" description="Helical" evidence="17">
    <location>
        <begin position="255"/>
        <end position="278"/>
    </location>
</feature>
<evidence type="ECO:0000256" key="9">
    <source>
        <dbReference type="ARBA" id="ARBA00023065"/>
    </source>
</evidence>
<evidence type="ECO:0000256" key="6">
    <source>
        <dbReference type="ARBA" id="ARBA00022970"/>
    </source>
</evidence>
<evidence type="ECO:0000313" key="18">
    <source>
        <dbReference type="EMBL" id="VVC40423.1"/>
    </source>
</evidence>
<evidence type="ECO:0000256" key="11">
    <source>
        <dbReference type="ARBA" id="ARBA00023180"/>
    </source>
</evidence>
<dbReference type="GO" id="GO:0046872">
    <property type="term" value="F:metal ion binding"/>
    <property type="evidence" value="ECO:0007669"/>
    <property type="project" value="UniProtKB-KW"/>
</dbReference>
<evidence type="ECO:0000256" key="2">
    <source>
        <dbReference type="ARBA" id="ARBA00006459"/>
    </source>
</evidence>
<keyword evidence="19" id="KW-1185">Reference proteome</keyword>
<evidence type="ECO:0000256" key="8">
    <source>
        <dbReference type="ARBA" id="ARBA00023053"/>
    </source>
</evidence>
<feature type="transmembrane region" description="Helical" evidence="17">
    <location>
        <begin position="138"/>
        <end position="155"/>
    </location>
</feature>
<dbReference type="PANTHER" id="PTHR11616:SF321">
    <property type="entry name" value="SODIUM-DEPENDENT NUTRIENT AMINO ACID TRANSPORTER 1-RELATED"/>
    <property type="match status" value="1"/>
</dbReference>
<evidence type="ECO:0000256" key="1">
    <source>
        <dbReference type="ARBA" id="ARBA00004141"/>
    </source>
</evidence>
<feature type="transmembrane region" description="Helical" evidence="17">
    <location>
        <begin position="614"/>
        <end position="639"/>
    </location>
</feature>
<dbReference type="GO" id="GO:0015179">
    <property type="term" value="F:L-amino acid transmembrane transporter activity"/>
    <property type="evidence" value="ECO:0007669"/>
    <property type="project" value="TreeGrafter"/>
</dbReference>
<feature type="transmembrane region" description="Helical" evidence="17">
    <location>
        <begin position="495"/>
        <end position="522"/>
    </location>
</feature>
<keyword evidence="15" id="KW-0479">Metal-binding</keyword>
<evidence type="ECO:0000256" key="14">
    <source>
        <dbReference type="ARBA" id="ARBA00040215"/>
    </source>
</evidence>
<dbReference type="GO" id="GO:0089718">
    <property type="term" value="P:amino acid import across plasma membrane"/>
    <property type="evidence" value="ECO:0007669"/>
    <property type="project" value="TreeGrafter"/>
</dbReference>
<sequence length="723" mass="81717">MAPVDNLQELVPLTNGAGGPANDDYDEPESQNQKKTAAAVAAAAATLKYPDDGGKGHRNSVYDKKMCTVAIMHVVGFSTLLRFPYVCFKYGGGTFFIPYIIVMVLVGYPLFIMEIGIGQKLRYNSITIWTQINPQLRGVGLMMFLISVLMASYYGNILAWCVKHIADVTKFPDVWFPNDKTIIDDVHRSSSFWYEIVLNSSSSLNDSSYMQINQVGILFFTWFSIALILAFLWIMTGNKYIKMIGNYSNSIIESVPFFIQMMALGISPFLLLILTIVMSGYGYTSFLYITSVKLKDLLALPIWIDAVIQVFLSLSLVHGSWTSFGSLSRRKANFLLTATIVMGFSLILVFVWSWFLVCTIIPNVLQNIKSCVTGSNSNWNGFKDIPQHAFSSNSYDSLIASRQLDNALMNLNIQECNMDNQFKFASNGFGLLFIALKEFTITYSIGNNDNDQLKYILNIPQSIILAICMSWLIHLISWFVWTLAGTECLKNVSKYTISGMLCAICFAFGLPFTTRAGIFWMYLYSDVLINSCLTVLALCEILVVIFIYGYKQFLLDTYDMTGYTFGYISAFIWKHITPVLLILAFSSILTIGILDKLTYTVWCKRANHLITTGYSSWAQLLIWSITALCLLLILTFCFVDYQNCLNFKCIKSLNKDKKTKEGHIKRSNNDTSKKNIITDIDFDDFPESENDEEIDTSMTQAPVCMYKIEVLDSWKSARGQVYL</sequence>
<dbReference type="Pfam" id="PF00209">
    <property type="entry name" value="SNF"/>
    <property type="match status" value="1"/>
</dbReference>
<evidence type="ECO:0000256" key="13">
    <source>
        <dbReference type="ARBA" id="ARBA00037785"/>
    </source>
</evidence>
<evidence type="ECO:0000256" key="10">
    <source>
        <dbReference type="ARBA" id="ARBA00023136"/>
    </source>
</evidence>
<keyword evidence="9" id="KW-0406">Ion transport</keyword>
<organism evidence="18 19">
    <name type="scientific">Cinara cedri</name>
    <dbReference type="NCBI Taxonomy" id="506608"/>
    <lineage>
        <taxon>Eukaryota</taxon>
        <taxon>Metazoa</taxon>
        <taxon>Ecdysozoa</taxon>
        <taxon>Arthropoda</taxon>
        <taxon>Hexapoda</taxon>
        <taxon>Insecta</taxon>
        <taxon>Pterygota</taxon>
        <taxon>Neoptera</taxon>
        <taxon>Paraneoptera</taxon>
        <taxon>Hemiptera</taxon>
        <taxon>Sternorrhyncha</taxon>
        <taxon>Aphidomorpha</taxon>
        <taxon>Aphidoidea</taxon>
        <taxon>Aphididae</taxon>
        <taxon>Lachninae</taxon>
        <taxon>Cinara</taxon>
    </lineage>
</organism>
<dbReference type="InterPro" id="IPR000175">
    <property type="entry name" value="Na/ntran_symport"/>
</dbReference>
<dbReference type="GO" id="GO:0005283">
    <property type="term" value="F:amino acid:sodium symporter activity"/>
    <property type="evidence" value="ECO:0007669"/>
    <property type="project" value="TreeGrafter"/>
</dbReference>
<feature type="transmembrane region" description="Helical" evidence="17">
    <location>
        <begin position="298"/>
        <end position="321"/>
    </location>
</feature>
<comment type="subcellular location">
    <subcellularLocation>
        <location evidence="1">Membrane</location>
        <topology evidence="1">Multi-pass membrane protein</topology>
    </subcellularLocation>
</comment>
<keyword evidence="12" id="KW-0739">Sodium transport</keyword>
<keyword evidence="3" id="KW-0813">Transport</keyword>
<dbReference type="AlphaFoldDB" id="A0A5E4NFW7"/>
<feature type="binding site" evidence="15">
    <location>
        <position position="313"/>
    </location>
    <ligand>
        <name>Na(+)</name>
        <dbReference type="ChEBI" id="CHEBI:29101"/>
        <label>1</label>
    </ligand>
</feature>
<feature type="region of interest" description="Disordered" evidence="16">
    <location>
        <begin position="1"/>
        <end position="32"/>
    </location>
</feature>
<dbReference type="PROSITE" id="PS50267">
    <property type="entry name" value="NA_NEUROTRAN_SYMP_3"/>
    <property type="match status" value="1"/>
</dbReference>
<dbReference type="EMBL" id="CABPRJ010001903">
    <property type="protein sequence ID" value="VVC40423.1"/>
    <property type="molecule type" value="Genomic_DNA"/>
</dbReference>
<evidence type="ECO:0000313" key="19">
    <source>
        <dbReference type="Proteomes" id="UP000325440"/>
    </source>
</evidence>
<feature type="transmembrane region" description="Helical" evidence="17">
    <location>
        <begin position="97"/>
        <end position="117"/>
    </location>
</feature>
<protein>
    <recommendedName>
        <fullName evidence="14">Sodium-dependent nutrient amino acid transporter 1</fullName>
    </recommendedName>
</protein>
<dbReference type="InterPro" id="IPR037272">
    <property type="entry name" value="SNS_sf"/>
</dbReference>
<feature type="transmembrane region" description="Helical" evidence="17">
    <location>
        <begin position="528"/>
        <end position="550"/>
    </location>
</feature>
<keyword evidence="4 17" id="KW-0812">Transmembrane</keyword>
<accession>A0A5E4NFW7</accession>
<feature type="transmembrane region" description="Helical" evidence="17">
    <location>
        <begin position="66"/>
        <end position="85"/>
    </location>
</feature>